<dbReference type="EMBL" id="JACHHJ010000001">
    <property type="protein sequence ID" value="MBB6448854.1"/>
    <property type="molecule type" value="Genomic_DNA"/>
</dbReference>
<evidence type="ECO:0000313" key="1">
    <source>
        <dbReference type="EMBL" id="MBB6448854.1"/>
    </source>
</evidence>
<dbReference type="InterPro" id="IPR020277">
    <property type="entry name" value="DUF2624"/>
</dbReference>
<proteinExistence type="predicted"/>
<comment type="caution">
    <text evidence="1">The sequence shown here is derived from an EMBL/GenBank/DDBJ whole genome shotgun (WGS) entry which is preliminary data.</text>
</comment>
<name>A0A841PMB7_9BACL</name>
<keyword evidence="2" id="KW-1185">Reference proteome</keyword>
<dbReference type="AlphaFoldDB" id="A0A841PMB7"/>
<sequence>MFYGMIQQYINSMTPEQLQSLAYSKGVFLTQEEVRTLIYLVKTEHVDVSDQASVYAFINKVEKATSKEHAMLLHDLYAQYGGFL</sequence>
<protein>
    <submittedName>
        <fullName evidence="1">Uncharacterized protein</fullName>
    </submittedName>
</protein>
<reference evidence="1 2" key="1">
    <citation type="submission" date="2020-08" db="EMBL/GenBank/DDBJ databases">
        <title>Genomic Encyclopedia of Type Strains, Phase IV (KMG-IV): sequencing the most valuable type-strain genomes for metagenomic binning, comparative biology and taxonomic classification.</title>
        <authorList>
            <person name="Goeker M."/>
        </authorList>
    </citation>
    <scope>NUCLEOTIDE SEQUENCE [LARGE SCALE GENOMIC DNA]</scope>
    <source>
        <strain evidence="1 2">DSM 21769</strain>
    </source>
</reference>
<dbReference type="Pfam" id="PF11116">
    <property type="entry name" value="DUF2624"/>
    <property type="match status" value="1"/>
</dbReference>
<evidence type="ECO:0000313" key="2">
    <source>
        <dbReference type="Proteomes" id="UP000568839"/>
    </source>
</evidence>
<dbReference type="Proteomes" id="UP000568839">
    <property type="component" value="Unassembled WGS sequence"/>
</dbReference>
<accession>A0A841PMB7</accession>
<dbReference type="RefSeq" id="WP_184402792.1">
    <property type="nucleotide sequence ID" value="NZ_JACHHJ010000001.1"/>
</dbReference>
<gene>
    <name evidence="1" type="ORF">HNR44_000803</name>
</gene>
<organism evidence="1 2">
    <name type="scientific">Geomicrobium halophilum</name>
    <dbReference type="NCBI Taxonomy" id="549000"/>
    <lineage>
        <taxon>Bacteria</taxon>
        <taxon>Bacillati</taxon>
        <taxon>Bacillota</taxon>
        <taxon>Bacilli</taxon>
        <taxon>Bacillales</taxon>
        <taxon>Geomicrobium</taxon>
    </lineage>
</organism>